<reference evidence="2" key="1">
    <citation type="journal article" date="2019" name="bioRxiv">
        <title>The Genome of the Zebra Mussel, Dreissena polymorpha: A Resource for Invasive Species Research.</title>
        <authorList>
            <person name="McCartney M.A."/>
            <person name="Auch B."/>
            <person name="Kono T."/>
            <person name="Mallez S."/>
            <person name="Zhang Y."/>
            <person name="Obille A."/>
            <person name="Becker A."/>
            <person name="Abrahante J.E."/>
            <person name="Garbe J."/>
            <person name="Badalamenti J.P."/>
            <person name="Herman A."/>
            <person name="Mangelson H."/>
            <person name="Liachko I."/>
            <person name="Sullivan S."/>
            <person name="Sone E.D."/>
            <person name="Koren S."/>
            <person name="Silverstein K.A.T."/>
            <person name="Beckman K.B."/>
            <person name="Gohl D.M."/>
        </authorList>
    </citation>
    <scope>NUCLEOTIDE SEQUENCE</scope>
    <source>
        <strain evidence="2">Duluth1</strain>
        <tissue evidence="2">Whole animal</tissue>
    </source>
</reference>
<comment type="caution">
    <text evidence="2">The sequence shown here is derived from an EMBL/GenBank/DDBJ whole genome shotgun (WGS) entry which is preliminary data.</text>
</comment>
<proteinExistence type="predicted"/>
<feature type="region of interest" description="Disordered" evidence="1">
    <location>
        <begin position="1"/>
        <end position="25"/>
    </location>
</feature>
<name>A0A9D4J245_DREPO</name>
<feature type="region of interest" description="Disordered" evidence="1">
    <location>
        <begin position="44"/>
        <end position="148"/>
    </location>
</feature>
<evidence type="ECO:0000313" key="2">
    <source>
        <dbReference type="EMBL" id="KAH3792727.1"/>
    </source>
</evidence>
<reference evidence="2" key="2">
    <citation type="submission" date="2020-11" db="EMBL/GenBank/DDBJ databases">
        <authorList>
            <person name="McCartney M.A."/>
            <person name="Auch B."/>
            <person name="Kono T."/>
            <person name="Mallez S."/>
            <person name="Becker A."/>
            <person name="Gohl D.M."/>
            <person name="Silverstein K.A.T."/>
            <person name="Koren S."/>
            <person name="Bechman K.B."/>
            <person name="Herman A."/>
            <person name="Abrahante J.E."/>
            <person name="Garbe J."/>
        </authorList>
    </citation>
    <scope>NUCLEOTIDE SEQUENCE</scope>
    <source>
        <strain evidence="2">Duluth1</strain>
        <tissue evidence="2">Whole animal</tissue>
    </source>
</reference>
<feature type="compositionally biased region" description="Low complexity" evidence="1">
    <location>
        <begin position="116"/>
        <end position="125"/>
    </location>
</feature>
<evidence type="ECO:0000313" key="3">
    <source>
        <dbReference type="Proteomes" id="UP000828390"/>
    </source>
</evidence>
<accession>A0A9D4J245</accession>
<dbReference type="Proteomes" id="UP000828390">
    <property type="component" value="Unassembled WGS sequence"/>
</dbReference>
<dbReference type="AlphaFoldDB" id="A0A9D4J245"/>
<gene>
    <name evidence="2" type="ORF">DPMN_146226</name>
</gene>
<keyword evidence="3" id="KW-1185">Reference proteome</keyword>
<organism evidence="2 3">
    <name type="scientific">Dreissena polymorpha</name>
    <name type="common">Zebra mussel</name>
    <name type="synonym">Mytilus polymorpha</name>
    <dbReference type="NCBI Taxonomy" id="45954"/>
    <lineage>
        <taxon>Eukaryota</taxon>
        <taxon>Metazoa</taxon>
        <taxon>Spiralia</taxon>
        <taxon>Lophotrochozoa</taxon>
        <taxon>Mollusca</taxon>
        <taxon>Bivalvia</taxon>
        <taxon>Autobranchia</taxon>
        <taxon>Heteroconchia</taxon>
        <taxon>Euheterodonta</taxon>
        <taxon>Imparidentia</taxon>
        <taxon>Neoheterodontei</taxon>
        <taxon>Myida</taxon>
        <taxon>Dreissenoidea</taxon>
        <taxon>Dreissenidae</taxon>
        <taxon>Dreissena</taxon>
    </lineage>
</organism>
<sequence length="212" mass="23889">MKEENGPSESDSSDEDCTSCIHVPRTSTCGDAYRLEEKIINRRMDSSDVVHTQPIPAGEEVSGTEREENAIENGRPAVEAGRNTDEEEEQVGKGEIIAEAGNGSTEPGVETDQDTTQDTALQEQDSNNAAQRKRRKLPLQPVRKSERHRKLPTKYDDFHMFSLVNRPFDNRFHALEVLMSLGILKSMECEIARKIVNAIMKSMFYEICINVF</sequence>
<evidence type="ECO:0000256" key="1">
    <source>
        <dbReference type="SAM" id="MobiDB-lite"/>
    </source>
</evidence>
<dbReference type="EMBL" id="JAIWYP010000007">
    <property type="protein sequence ID" value="KAH3792727.1"/>
    <property type="molecule type" value="Genomic_DNA"/>
</dbReference>
<protein>
    <submittedName>
        <fullName evidence="2">Uncharacterized protein</fullName>
    </submittedName>
</protein>